<dbReference type="Proteomes" id="UP000183210">
    <property type="component" value="Unassembled WGS sequence"/>
</dbReference>
<protein>
    <submittedName>
        <fullName evidence="1">Transcriptional regulator, AlpA family</fullName>
    </submittedName>
</protein>
<dbReference type="RefSeq" id="WP_074830484.1">
    <property type="nucleotide sequence ID" value="NZ_FOEV01000028.1"/>
</dbReference>
<accession>A0A9X8MHR6</accession>
<dbReference type="GeneID" id="300269775"/>
<dbReference type="Gene3D" id="1.10.238.160">
    <property type="match status" value="1"/>
</dbReference>
<gene>
    <name evidence="1" type="ORF">SAMN05216409_12813</name>
</gene>
<dbReference type="PANTHER" id="PTHR36154:SF1">
    <property type="entry name" value="DNA-BINDING TRANSCRIPTIONAL ACTIVATOR ALPA"/>
    <property type="match status" value="1"/>
</dbReference>
<reference evidence="1 2" key="1">
    <citation type="submission" date="2016-10" db="EMBL/GenBank/DDBJ databases">
        <authorList>
            <person name="Varghese N."/>
            <person name="Submissions S."/>
        </authorList>
    </citation>
    <scope>NUCLEOTIDE SEQUENCE [LARGE SCALE GENOMIC DNA]</scope>
    <source>
        <strain evidence="1 2">LMG 21974</strain>
    </source>
</reference>
<comment type="caution">
    <text evidence="1">The sequence shown here is derived from an EMBL/GenBank/DDBJ whole genome shotgun (WGS) entry which is preliminary data.</text>
</comment>
<dbReference type="EMBL" id="FOEV01000028">
    <property type="protein sequence ID" value="SER49168.1"/>
    <property type="molecule type" value="Genomic_DNA"/>
</dbReference>
<dbReference type="InterPro" id="IPR052931">
    <property type="entry name" value="Prophage_regulatory_activator"/>
</dbReference>
<dbReference type="AlphaFoldDB" id="A0A9X8MHR6"/>
<organism evidence="1 2">
    <name type="scientific">Pseudomonas lutea</name>
    <dbReference type="NCBI Taxonomy" id="243924"/>
    <lineage>
        <taxon>Bacteria</taxon>
        <taxon>Pseudomonadati</taxon>
        <taxon>Pseudomonadota</taxon>
        <taxon>Gammaproteobacteria</taxon>
        <taxon>Pseudomonadales</taxon>
        <taxon>Pseudomonadaceae</taxon>
        <taxon>Pseudomonas</taxon>
    </lineage>
</organism>
<proteinExistence type="predicted"/>
<dbReference type="Pfam" id="PF05930">
    <property type="entry name" value="Phage_AlpA"/>
    <property type="match status" value="1"/>
</dbReference>
<evidence type="ECO:0000313" key="1">
    <source>
        <dbReference type="EMBL" id="SER49168.1"/>
    </source>
</evidence>
<sequence>MSRHSFQHLTTITPGNRLLRVKTVQDKTGMSRPAIYAAIRRGTFPAPLPIGSQSVAWLEAEVDAWIQARLDARNTALAIS</sequence>
<dbReference type="PANTHER" id="PTHR36154">
    <property type="entry name" value="DNA-BINDING TRANSCRIPTIONAL ACTIVATOR ALPA"/>
    <property type="match status" value="1"/>
</dbReference>
<evidence type="ECO:0000313" key="2">
    <source>
        <dbReference type="Proteomes" id="UP000183210"/>
    </source>
</evidence>
<dbReference type="InterPro" id="IPR010260">
    <property type="entry name" value="AlpA"/>
</dbReference>
<name>A0A9X8MHR6_9PSED</name>